<feature type="domain" description="HTH gntR-type" evidence="4">
    <location>
        <begin position="3"/>
        <end position="71"/>
    </location>
</feature>
<dbReference type="InterPro" id="IPR036388">
    <property type="entry name" value="WH-like_DNA-bd_sf"/>
</dbReference>
<accession>A0A227KIP2</accession>
<proteinExistence type="predicted"/>
<dbReference type="Gene3D" id="1.10.10.10">
    <property type="entry name" value="Winged helix-like DNA-binding domain superfamily/Winged helix DNA-binding domain"/>
    <property type="match status" value="1"/>
</dbReference>
<protein>
    <submittedName>
        <fullName evidence="5">GntR family transcriptional regulator</fullName>
    </submittedName>
</protein>
<dbReference type="Proteomes" id="UP000214610">
    <property type="component" value="Unassembled WGS sequence"/>
</dbReference>
<dbReference type="PRINTS" id="PR00035">
    <property type="entry name" value="HTHGNTR"/>
</dbReference>
<dbReference type="GO" id="GO:0003677">
    <property type="term" value="F:DNA binding"/>
    <property type="evidence" value="ECO:0007669"/>
    <property type="project" value="UniProtKB-KW"/>
</dbReference>
<dbReference type="GeneID" id="78362701"/>
<dbReference type="CDD" id="cd07377">
    <property type="entry name" value="WHTH_GntR"/>
    <property type="match status" value="1"/>
</dbReference>
<dbReference type="EMBL" id="NHMP01000004">
    <property type="protein sequence ID" value="OXE47677.1"/>
    <property type="molecule type" value="Genomic_DNA"/>
</dbReference>
<dbReference type="InterPro" id="IPR011663">
    <property type="entry name" value="UTRA"/>
</dbReference>
<dbReference type="Pfam" id="PF00392">
    <property type="entry name" value="GntR"/>
    <property type="match status" value="1"/>
</dbReference>
<dbReference type="Pfam" id="PF07702">
    <property type="entry name" value="UTRA"/>
    <property type="match status" value="1"/>
</dbReference>
<dbReference type="AlphaFoldDB" id="A0A227KIP2"/>
<evidence type="ECO:0000256" key="1">
    <source>
        <dbReference type="ARBA" id="ARBA00023015"/>
    </source>
</evidence>
<dbReference type="InterPro" id="IPR028978">
    <property type="entry name" value="Chorismate_lyase_/UTRA_dom_sf"/>
</dbReference>
<dbReference type="Gene3D" id="3.40.1410.10">
    <property type="entry name" value="Chorismate lyase-like"/>
    <property type="match status" value="1"/>
</dbReference>
<dbReference type="PANTHER" id="PTHR44846">
    <property type="entry name" value="MANNOSYL-D-GLYCERATE TRANSPORT/METABOLISM SYSTEM REPRESSOR MNGR-RELATED"/>
    <property type="match status" value="1"/>
</dbReference>
<evidence type="ECO:0000256" key="3">
    <source>
        <dbReference type="ARBA" id="ARBA00023163"/>
    </source>
</evidence>
<dbReference type="SUPFAM" id="SSF64288">
    <property type="entry name" value="Chorismate lyase-like"/>
    <property type="match status" value="1"/>
</dbReference>
<dbReference type="InterPro" id="IPR036390">
    <property type="entry name" value="WH_DNA-bd_sf"/>
</dbReference>
<keyword evidence="6" id="KW-1185">Reference proteome</keyword>
<sequence>MRKKLWQEVSEKLVAKITSGDWPVGSIIPGEIELAEQLSVSRDTVRKALDALVKAELVERRPHIGTRVKSKVQNGKFLHELSDIRAIDYYGNQFPRLIEATEDVIVTKELSEQLCLTENEPWVRFKNIRVADKNLNEPVVVTYVYVRKSMAYVAEEAKRHPRELIVSLIEGFLDIECAEVRQTFSAVVMSPDVAEHFNSKPGVPALKIVRCYLDREGNTITASESFHPAERFAFTVVNRKKHSFGFLS</sequence>
<evidence type="ECO:0000256" key="2">
    <source>
        <dbReference type="ARBA" id="ARBA00023125"/>
    </source>
</evidence>
<dbReference type="GO" id="GO:0003700">
    <property type="term" value="F:DNA-binding transcription factor activity"/>
    <property type="evidence" value="ECO:0007669"/>
    <property type="project" value="InterPro"/>
</dbReference>
<evidence type="ECO:0000259" key="4">
    <source>
        <dbReference type="PROSITE" id="PS50949"/>
    </source>
</evidence>
<dbReference type="SMART" id="SM00866">
    <property type="entry name" value="UTRA"/>
    <property type="match status" value="1"/>
</dbReference>
<evidence type="ECO:0000313" key="6">
    <source>
        <dbReference type="Proteomes" id="UP000214610"/>
    </source>
</evidence>
<evidence type="ECO:0000313" key="5">
    <source>
        <dbReference type="EMBL" id="OXE47677.1"/>
    </source>
</evidence>
<dbReference type="SMART" id="SM00345">
    <property type="entry name" value="HTH_GNTR"/>
    <property type="match status" value="1"/>
</dbReference>
<organism evidence="5 6">
    <name type="scientific">Turicimonas muris</name>
    <dbReference type="NCBI Taxonomy" id="1796652"/>
    <lineage>
        <taxon>Bacteria</taxon>
        <taxon>Pseudomonadati</taxon>
        <taxon>Pseudomonadota</taxon>
        <taxon>Betaproteobacteria</taxon>
        <taxon>Burkholderiales</taxon>
        <taxon>Sutterellaceae</taxon>
        <taxon>Turicimonas</taxon>
    </lineage>
</organism>
<keyword evidence="3" id="KW-0804">Transcription</keyword>
<dbReference type="RefSeq" id="WP_066595133.1">
    <property type="nucleotide sequence ID" value="NZ_CAJTBZ010000002.1"/>
</dbReference>
<comment type="caution">
    <text evidence="5">The sequence shown here is derived from an EMBL/GenBank/DDBJ whole genome shotgun (WGS) entry which is preliminary data.</text>
</comment>
<gene>
    <name evidence="5" type="ORF">ADH67_07790</name>
</gene>
<dbReference type="InterPro" id="IPR000524">
    <property type="entry name" value="Tscrpt_reg_HTH_GntR"/>
</dbReference>
<keyword evidence="2" id="KW-0238">DNA-binding</keyword>
<dbReference type="GO" id="GO:0045892">
    <property type="term" value="P:negative regulation of DNA-templated transcription"/>
    <property type="evidence" value="ECO:0007669"/>
    <property type="project" value="TreeGrafter"/>
</dbReference>
<dbReference type="InterPro" id="IPR050679">
    <property type="entry name" value="Bact_HTH_transcr_reg"/>
</dbReference>
<keyword evidence="1" id="KW-0805">Transcription regulation</keyword>
<name>A0A227KIP2_9BURK</name>
<reference evidence="6" key="1">
    <citation type="submission" date="2017-05" db="EMBL/GenBank/DDBJ databases">
        <title>Improved OligoMM genomes.</title>
        <authorList>
            <person name="Garzetti D."/>
        </authorList>
    </citation>
    <scope>NUCLEOTIDE SEQUENCE [LARGE SCALE GENOMIC DNA]</scope>
    <source>
        <strain evidence="6">YL45</strain>
    </source>
</reference>
<dbReference type="SUPFAM" id="SSF46785">
    <property type="entry name" value="Winged helix' DNA-binding domain"/>
    <property type="match status" value="1"/>
</dbReference>
<dbReference type="PANTHER" id="PTHR44846:SF1">
    <property type="entry name" value="MANNOSYL-D-GLYCERATE TRANSPORT_METABOLISM SYSTEM REPRESSOR MNGR-RELATED"/>
    <property type="match status" value="1"/>
</dbReference>
<dbReference type="PROSITE" id="PS50949">
    <property type="entry name" value="HTH_GNTR"/>
    <property type="match status" value="1"/>
</dbReference>